<organism evidence="1 2">
    <name type="scientific">Acinetobacter baumannii</name>
    <dbReference type="NCBI Taxonomy" id="470"/>
    <lineage>
        <taxon>Bacteria</taxon>
        <taxon>Pseudomonadati</taxon>
        <taxon>Pseudomonadota</taxon>
        <taxon>Gammaproteobacteria</taxon>
        <taxon>Moraxellales</taxon>
        <taxon>Moraxellaceae</taxon>
        <taxon>Acinetobacter</taxon>
        <taxon>Acinetobacter calcoaceticus/baumannii complex</taxon>
    </lineage>
</organism>
<name>A0A8I0FCC6_ACIBA</name>
<evidence type="ECO:0000313" key="1">
    <source>
        <dbReference type="EMBL" id="MBD0222894.1"/>
    </source>
</evidence>
<accession>A0A8I0FCC6</accession>
<protein>
    <submittedName>
        <fullName evidence="1">Hemagglutinin</fullName>
    </submittedName>
</protein>
<proteinExistence type="predicted"/>
<sequence length="140" mass="14989">ISLQANTDVTIRGDHGYDDIRKNTLQGQSLQIQNKKADVVIDNTTLTTSVGGLSINGEGKTTLSNSELNSKGNIELSAKDHLTLRNIEANADKHMAVSSKKNICFNSKYGSTATPVVWDSSSSVNLKANGILSMVGMDHI</sequence>
<feature type="non-terminal residue" evidence="1">
    <location>
        <position position="140"/>
    </location>
</feature>
<comment type="caution">
    <text evidence="1">The sequence shown here is derived from an EMBL/GenBank/DDBJ whole genome shotgun (WGS) entry which is preliminary data.</text>
</comment>
<feature type="non-terminal residue" evidence="1">
    <location>
        <position position="1"/>
    </location>
</feature>
<reference evidence="1" key="1">
    <citation type="submission" date="2020-08" db="EMBL/GenBank/DDBJ databases">
        <title>Diversity of carbapenem-resistant Acinetobacter baumannii and bacteriophage-mediated spread of the Oxa23 carbapenemase.</title>
        <authorList>
            <person name="Abouelfetouh A."/>
            <person name="Mattock J."/>
            <person name="Turner D."/>
            <person name="Li E."/>
            <person name="Evans B.A."/>
        </authorList>
    </citation>
    <scope>NUCLEOTIDE SEQUENCE</scope>
    <source>
        <strain evidence="1">A86</strain>
    </source>
</reference>
<dbReference type="AlphaFoldDB" id="A0A8I0FCC6"/>
<dbReference type="Proteomes" id="UP000634608">
    <property type="component" value="Unassembled WGS sequence"/>
</dbReference>
<evidence type="ECO:0000313" key="2">
    <source>
        <dbReference type="Proteomes" id="UP000634608"/>
    </source>
</evidence>
<dbReference type="EMBL" id="JACSVK010000867">
    <property type="protein sequence ID" value="MBD0222894.1"/>
    <property type="molecule type" value="Genomic_DNA"/>
</dbReference>
<gene>
    <name evidence="1" type="ORF">IAG11_24040</name>
</gene>